<protein>
    <recommendedName>
        <fullName evidence="4">Secreted protein</fullName>
    </recommendedName>
</protein>
<reference evidence="2" key="1">
    <citation type="submission" date="2021-02" db="EMBL/GenBank/DDBJ databases">
        <authorList>
            <person name="Dougan E. K."/>
            <person name="Rhodes N."/>
            <person name="Thang M."/>
            <person name="Chan C."/>
        </authorList>
    </citation>
    <scope>NUCLEOTIDE SEQUENCE</scope>
</reference>
<evidence type="ECO:0008006" key="4">
    <source>
        <dbReference type="Google" id="ProtNLM"/>
    </source>
</evidence>
<evidence type="ECO:0000256" key="1">
    <source>
        <dbReference type="SAM" id="SignalP"/>
    </source>
</evidence>
<keyword evidence="3" id="KW-1185">Reference proteome</keyword>
<gene>
    <name evidence="2" type="ORF">PGLA1383_LOCUS34822</name>
</gene>
<evidence type="ECO:0000313" key="2">
    <source>
        <dbReference type="EMBL" id="CAE8617157.1"/>
    </source>
</evidence>
<dbReference type="EMBL" id="CAJNNV010026076">
    <property type="protein sequence ID" value="CAE8617157.1"/>
    <property type="molecule type" value="Genomic_DNA"/>
</dbReference>
<evidence type="ECO:0000313" key="3">
    <source>
        <dbReference type="Proteomes" id="UP000654075"/>
    </source>
</evidence>
<accession>A0A813FYC2</accession>
<name>A0A813FYC2_POLGL</name>
<dbReference type="AlphaFoldDB" id="A0A813FYC2"/>
<feature type="signal peptide" evidence="1">
    <location>
        <begin position="1"/>
        <end position="31"/>
    </location>
</feature>
<proteinExistence type="predicted"/>
<comment type="caution">
    <text evidence="2">The sequence shown here is derived from an EMBL/GenBank/DDBJ whole genome shotgun (WGS) entry which is preliminary data.</text>
</comment>
<feature type="chain" id="PRO_5032957102" description="Secreted protein" evidence="1">
    <location>
        <begin position="32"/>
        <end position="112"/>
    </location>
</feature>
<organism evidence="2 3">
    <name type="scientific">Polarella glacialis</name>
    <name type="common">Dinoflagellate</name>
    <dbReference type="NCBI Taxonomy" id="89957"/>
    <lineage>
        <taxon>Eukaryota</taxon>
        <taxon>Sar</taxon>
        <taxon>Alveolata</taxon>
        <taxon>Dinophyceae</taxon>
        <taxon>Suessiales</taxon>
        <taxon>Suessiaceae</taxon>
        <taxon>Polarella</taxon>
    </lineage>
</organism>
<keyword evidence="1" id="KW-0732">Signal</keyword>
<sequence>MGKHRAKQVYLFAVALFEESVCCFFWPSSSADICVPSIPIENCCRCLPSALLSADVSGSEQLHHSVVQAELSVVAMLRTLFPHASAPERQTAKQQSDSEHVHIIACIHRSSS</sequence>
<dbReference type="Proteomes" id="UP000654075">
    <property type="component" value="Unassembled WGS sequence"/>
</dbReference>